<dbReference type="AlphaFoldDB" id="C1C101"/>
<dbReference type="InterPro" id="IPR036457">
    <property type="entry name" value="PPM-type-like_dom_sf"/>
</dbReference>
<evidence type="ECO:0000256" key="3">
    <source>
        <dbReference type="ARBA" id="ARBA00006702"/>
    </source>
</evidence>
<dbReference type="PROSITE" id="PS51746">
    <property type="entry name" value="PPM_2"/>
    <property type="match status" value="1"/>
</dbReference>
<feature type="domain" description="PPM-type phosphatase" evidence="9">
    <location>
        <begin position="24"/>
        <end position="300"/>
    </location>
</feature>
<dbReference type="Pfam" id="PF07830">
    <property type="entry name" value="PP2C_C"/>
    <property type="match status" value="1"/>
</dbReference>
<protein>
    <submittedName>
        <fullName evidence="10">Phosphatase 1B</fullName>
    </submittedName>
</protein>
<evidence type="ECO:0000256" key="8">
    <source>
        <dbReference type="ARBA" id="ARBA00023211"/>
    </source>
</evidence>
<dbReference type="InterPro" id="IPR001932">
    <property type="entry name" value="PPM-type_phosphatase-like_dom"/>
</dbReference>
<dbReference type="SMART" id="SM00332">
    <property type="entry name" value="PP2Cc"/>
    <property type="match status" value="1"/>
</dbReference>
<dbReference type="Gene3D" id="1.10.10.430">
    <property type="entry name" value="Phosphatase 2C, C-terminal domain suprefamily"/>
    <property type="match status" value="1"/>
</dbReference>
<evidence type="ECO:0000256" key="7">
    <source>
        <dbReference type="ARBA" id="ARBA00022912"/>
    </source>
</evidence>
<dbReference type="InterPro" id="IPR012911">
    <property type="entry name" value="PP2C_C"/>
</dbReference>
<accession>C1C101</accession>
<keyword evidence="6" id="KW-0460">Magnesium</keyword>
<evidence type="ECO:0000256" key="4">
    <source>
        <dbReference type="ARBA" id="ARBA00022723"/>
    </source>
</evidence>
<gene>
    <name evidence="10" type="primary">PPM1B</name>
</gene>
<comment type="cofactor">
    <cofactor evidence="1">
        <name>Mn(2+)</name>
        <dbReference type="ChEBI" id="CHEBI:29035"/>
    </cofactor>
</comment>
<dbReference type="Gene3D" id="3.60.40.10">
    <property type="entry name" value="PPM-type phosphatase domain"/>
    <property type="match status" value="1"/>
</dbReference>
<dbReference type="InterPro" id="IPR036580">
    <property type="entry name" value="PP2C_C_sf"/>
</dbReference>
<keyword evidence="5" id="KW-0378">Hydrolase</keyword>
<dbReference type="Pfam" id="PF00481">
    <property type="entry name" value="PP2C"/>
    <property type="match status" value="1"/>
</dbReference>
<proteinExistence type="evidence at transcript level"/>
<keyword evidence="4" id="KW-0479">Metal-binding</keyword>
<dbReference type="GO" id="GO:0004722">
    <property type="term" value="F:protein serine/threonine phosphatase activity"/>
    <property type="evidence" value="ECO:0007669"/>
    <property type="project" value="InterPro"/>
</dbReference>
<dbReference type="EMBL" id="BT080530">
    <property type="protein sequence ID" value="ACO14954.1"/>
    <property type="molecule type" value="mRNA"/>
</dbReference>
<evidence type="ECO:0000256" key="1">
    <source>
        <dbReference type="ARBA" id="ARBA00001936"/>
    </source>
</evidence>
<evidence type="ECO:0000259" key="9">
    <source>
        <dbReference type="PROSITE" id="PS51746"/>
    </source>
</evidence>
<dbReference type="SUPFAM" id="SSF81601">
    <property type="entry name" value="Protein serine/threonine phosphatase 2C, C-terminal domain"/>
    <property type="match status" value="1"/>
</dbReference>
<dbReference type="CDD" id="cd00143">
    <property type="entry name" value="PP2Cc"/>
    <property type="match status" value="1"/>
</dbReference>
<evidence type="ECO:0000256" key="5">
    <source>
        <dbReference type="ARBA" id="ARBA00022801"/>
    </source>
</evidence>
<name>C1C101_CALCM</name>
<comment type="similarity">
    <text evidence="3">Belongs to the PP2C family.</text>
</comment>
<evidence type="ECO:0000313" key="10">
    <source>
        <dbReference type="EMBL" id="ACO14954.1"/>
    </source>
</evidence>
<dbReference type="PANTHER" id="PTHR47992">
    <property type="entry name" value="PROTEIN PHOSPHATASE"/>
    <property type="match status" value="1"/>
</dbReference>
<sequence length="406" mass="44380">MGAFLDKPRTEKYNECGSGGGGIRYGLSSMQGWRIEMEDAHSAVLGIPGIGENVSWFAVFDGHAGSRVSAHCSTHLLDCLTSISSFRDSIIAEKDIPEEELKEKVTAGILYGFLELDEKLRRIPEVANGEDRSGTTAVCALITEKYIILSNCGDSRGVISRQTSVPVLSTVDHKPSNPFELDRIVNAGGAVLTQRVNGFLAVSRSLGDFEYKKLETKGPTEQLISPEPEFYIKSRENDLDESLVLACDGVWDVMSNEEICQFIGSRMKITDNLETIANEVIDACLHKGSHDNMSIIIIALPGAPKVCPEAVEHDKELNSLITAHAKELVQKDPSVKPEIVFESLKDLNLPHIPPGGGLYSKKVIMEDALQKYGVKKDSASNAPNSMASLLFTNANRNNEEDQEEIS</sequence>
<comment type="cofactor">
    <cofactor evidence="2">
        <name>Mg(2+)</name>
        <dbReference type="ChEBI" id="CHEBI:18420"/>
    </cofactor>
</comment>
<dbReference type="InterPro" id="IPR015655">
    <property type="entry name" value="PP2C"/>
</dbReference>
<evidence type="ECO:0000256" key="6">
    <source>
        <dbReference type="ARBA" id="ARBA00022842"/>
    </source>
</evidence>
<dbReference type="GO" id="GO:0030145">
    <property type="term" value="F:manganese ion binding"/>
    <property type="evidence" value="ECO:0007669"/>
    <property type="project" value="InterPro"/>
</dbReference>
<organism evidence="10">
    <name type="scientific">Caligus clemensi</name>
    <name type="common">Sea louse</name>
    <dbReference type="NCBI Taxonomy" id="344056"/>
    <lineage>
        <taxon>Eukaryota</taxon>
        <taxon>Metazoa</taxon>
        <taxon>Ecdysozoa</taxon>
        <taxon>Arthropoda</taxon>
        <taxon>Crustacea</taxon>
        <taxon>Multicrustacea</taxon>
        <taxon>Hexanauplia</taxon>
        <taxon>Copepoda</taxon>
        <taxon>Siphonostomatoida</taxon>
        <taxon>Caligidae</taxon>
        <taxon>Caligus</taxon>
    </lineage>
</organism>
<dbReference type="FunFam" id="3.60.40.10:FF:000001">
    <property type="entry name" value="protein phosphatase 1B isoform X1"/>
    <property type="match status" value="1"/>
</dbReference>
<reference evidence="10" key="1">
    <citation type="submission" date="2009-03" db="EMBL/GenBank/DDBJ databases">
        <title>Caligus clemensi ESTs and full-length cDNAs.</title>
        <authorList>
            <person name="Yasuike M."/>
            <person name="von Schalburg K."/>
            <person name="Cooper G."/>
            <person name="Leong J."/>
            <person name="Jones S.R.M."/>
            <person name="Koop B.F."/>
        </authorList>
    </citation>
    <scope>NUCLEOTIDE SEQUENCE</scope>
    <source>
        <tissue evidence="10">Whole</tissue>
    </source>
</reference>
<dbReference type="SUPFAM" id="SSF81606">
    <property type="entry name" value="PP2C-like"/>
    <property type="match status" value="1"/>
</dbReference>
<evidence type="ECO:0000256" key="2">
    <source>
        <dbReference type="ARBA" id="ARBA00001946"/>
    </source>
</evidence>
<keyword evidence="7" id="KW-0904">Protein phosphatase</keyword>
<dbReference type="GO" id="GO:0000287">
    <property type="term" value="F:magnesium ion binding"/>
    <property type="evidence" value="ECO:0007669"/>
    <property type="project" value="InterPro"/>
</dbReference>
<keyword evidence="8" id="KW-0464">Manganese</keyword>